<reference evidence="11 12" key="1">
    <citation type="submission" date="2016-10" db="EMBL/GenBank/DDBJ databases">
        <authorList>
            <person name="Varghese N."/>
            <person name="Submissions S."/>
        </authorList>
    </citation>
    <scope>NUCLEOTIDE SEQUENCE [LARGE SCALE GENOMIC DNA]</scope>
    <source>
        <strain evidence="11 12">DSM 18839</strain>
    </source>
</reference>
<evidence type="ECO:0000256" key="8">
    <source>
        <dbReference type="ARBA" id="ARBA00022840"/>
    </source>
</evidence>
<evidence type="ECO:0000313" key="12">
    <source>
        <dbReference type="Proteomes" id="UP000198615"/>
    </source>
</evidence>
<keyword evidence="7" id="KW-0547">Nucleotide-binding</keyword>
<dbReference type="Pfam" id="PF02367">
    <property type="entry name" value="TsaE"/>
    <property type="match status" value="1"/>
</dbReference>
<accession>A0A8G2BIN6</accession>
<evidence type="ECO:0000256" key="1">
    <source>
        <dbReference type="ARBA" id="ARBA00004496"/>
    </source>
</evidence>
<name>A0A8G2BIN6_9PROT</name>
<evidence type="ECO:0000256" key="7">
    <source>
        <dbReference type="ARBA" id="ARBA00022741"/>
    </source>
</evidence>
<evidence type="ECO:0000256" key="5">
    <source>
        <dbReference type="ARBA" id="ARBA00022694"/>
    </source>
</evidence>
<protein>
    <recommendedName>
        <fullName evidence="3">tRNA threonylcarbamoyladenosine biosynthesis protein TsaE</fullName>
    </recommendedName>
    <alternativeName>
        <fullName evidence="10">t(6)A37 threonylcarbamoyladenosine biosynthesis protein TsaE</fullName>
    </alternativeName>
</protein>
<evidence type="ECO:0000313" key="11">
    <source>
        <dbReference type="EMBL" id="SDF93549.1"/>
    </source>
</evidence>
<proteinExistence type="inferred from homology"/>
<dbReference type="InterPro" id="IPR027417">
    <property type="entry name" value="P-loop_NTPase"/>
</dbReference>
<comment type="similarity">
    <text evidence="2">Belongs to the TsaE family.</text>
</comment>
<dbReference type="GO" id="GO:0005737">
    <property type="term" value="C:cytoplasm"/>
    <property type="evidence" value="ECO:0007669"/>
    <property type="project" value="UniProtKB-SubCell"/>
</dbReference>
<dbReference type="GO" id="GO:0002949">
    <property type="term" value="P:tRNA threonylcarbamoyladenosine modification"/>
    <property type="evidence" value="ECO:0007669"/>
    <property type="project" value="InterPro"/>
</dbReference>
<keyword evidence="12" id="KW-1185">Reference proteome</keyword>
<dbReference type="GO" id="GO:0046872">
    <property type="term" value="F:metal ion binding"/>
    <property type="evidence" value="ECO:0007669"/>
    <property type="project" value="UniProtKB-KW"/>
</dbReference>
<organism evidence="11 12">
    <name type="scientific">Thalassobaculum litoreum DSM 18839</name>
    <dbReference type="NCBI Taxonomy" id="1123362"/>
    <lineage>
        <taxon>Bacteria</taxon>
        <taxon>Pseudomonadati</taxon>
        <taxon>Pseudomonadota</taxon>
        <taxon>Alphaproteobacteria</taxon>
        <taxon>Rhodospirillales</taxon>
        <taxon>Thalassobaculaceae</taxon>
        <taxon>Thalassobaculum</taxon>
    </lineage>
</organism>
<evidence type="ECO:0000256" key="9">
    <source>
        <dbReference type="ARBA" id="ARBA00022842"/>
    </source>
</evidence>
<keyword evidence="4" id="KW-0963">Cytoplasm</keyword>
<dbReference type="EMBL" id="FNBW01000008">
    <property type="protein sequence ID" value="SDF93549.1"/>
    <property type="molecule type" value="Genomic_DNA"/>
</dbReference>
<comment type="subcellular location">
    <subcellularLocation>
        <location evidence="1">Cytoplasm</location>
    </subcellularLocation>
</comment>
<keyword evidence="5" id="KW-0819">tRNA processing</keyword>
<evidence type="ECO:0000256" key="2">
    <source>
        <dbReference type="ARBA" id="ARBA00007599"/>
    </source>
</evidence>
<evidence type="ECO:0000256" key="4">
    <source>
        <dbReference type="ARBA" id="ARBA00022490"/>
    </source>
</evidence>
<keyword evidence="6" id="KW-0479">Metal-binding</keyword>
<comment type="caution">
    <text evidence="11">The sequence shown here is derived from an EMBL/GenBank/DDBJ whole genome shotgun (WGS) entry which is preliminary data.</text>
</comment>
<evidence type="ECO:0000256" key="3">
    <source>
        <dbReference type="ARBA" id="ARBA00019010"/>
    </source>
</evidence>
<dbReference type="RefSeq" id="WP_245701976.1">
    <property type="nucleotide sequence ID" value="NZ_FNBW01000008.1"/>
</dbReference>
<evidence type="ECO:0000256" key="10">
    <source>
        <dbReference type="ARBA" id="ARBA00032441"/>
    </source>
</evidence>
<dbReference type="NCBIfam" id="TIGR00150">
    <property type="entry name" value="T6A_YjeE"/>
    <property type="match status" value="1"/>
</dbReference>
<evidence type="ECO:0000256" key="6">
    <source>
        <dbReference type="ARBA" id="ARBA00022723"/>
    </source>
</evidence>
<dbReference type="SUPFAM" id="SSF52540">
    <property type="entry name" value="P-loop containing nucleoside triphosphate hydrolases"/>
    <property type="match status" value="1"/>
</dbReference>
<sequence length="163" mass="17478">MTSLPLPLSLDDLEATHRLAALLAGRAEPGMAILLTGPLGAGKSALARAFVRAWLDDPQAEVPSPTFTLVQPYEGERGTVWHCDLYRLGDPGEVEELGLAEGFSEAVVLVEWPDRLGAAVPSDRLELALEICHGSDRRIAHLTPHGRWAGRLGDIETGTLPGE</sequence>
<dbReference type="Proteomes" id="UP000198615">
    <property type="component" value="Unassembled WGS sequence"/>
</dbReference>
<dbReference type="AlphaFoldDB" id="A0A8G2BIN6"/>
<dbReference type="PANTHER" id="PTHR33540:SF2">
    <property type="entry name" value="TRNA THREONYLCARBAMOYLADENOSINE BIOSYNTHESIS PROTEIN TSAE"/>
    <property type="match status" value="1"/>
</dbReference>
<keyword evidence="8" id="KW-0067">ATP-binding</keyword>
<keyword evidence="9" id="KW-0460">Magnesium</keyword>
<dbReference type="PANTHER" id="PTHR33540">
    <property type="entry name" value="TRNA THREONYLCARBAMOYLADENOSINE BIOSYNTHESIS PROTEIN TSAE"/>
    <property type="match status" value="1"/>
</dbReference>
<gene>
    <name evidence="11" type="ORF">SAMN05660686_02794</name>
</gene>
<dbReference type="InterPro" id="IPR003442">
    <property type="entry name" value="T6A_TsaE"/>
</dbReference>
<dbReference type="Gene3D" id="3.40.50.300">
    <property type="entry name" value="P-loop containing nucleotide triphosphate hydrolases"/>
    <property type="match status" value="1"/>
</dbReference>
<dbReference type="GO" id="GO:0005524">
    <property type="term" value="F:ATP binding"/>
    <property type="evidence" value="ECO:0007669"/>
    <property type="project" value="UniProtKB-KW"/>
</dbReference>